<feature type="region of interest" description="Disordered" evidence="1">
    <location>
        <begin position="158"/>
        <end position="184"/>
    </location>
</feature>
<evidence type="ECO:0000313" key="3">
    <source>
        <dbReference type="Proteomes" id="UP000825051"/>
    </source>
</evidence>
<dbReference type="RefSeq" id="WP_220160916.1">
    <property type="nucleotide sequence ID" value="NZ_CP080507.1"/>
</dbReference>
<evidence type="ECO:0008006" key="4">
    <source>
        <dbReference type="Google" id="ProtNLM"/>
    </source>
</evidence>
<organism evidence="2 3">
    <name type="scientific">Horticoccus luteus</name>
    <dbReference type="NCBI Taxonomy" id="2862869"/>
    <lineage>
        <taxon>Bacteria</taxon>
        <taxon>Pseudomonadati</taxon>
        <taxon>Verrucomicrobiota</taxon>
        <taxon>Opitutia</taxon>
        <taxon>Opitutales</taxon>
        <taxon>Opitutaceae</taxon>
        <taxon>Horticoccus</taxon>
    </lineage>
</organism>
<dbReference type="AlphaFoldDB" id="A0A8F9XF82"/>
<protein>
    <recommendedName>
        <fullName evidence="4">Sensory transduction regulator</fullName>
    </recommendedName>
</protein>
<evidence type="ECO:0000313" key="2">
    <source>
        <dbReference type="EMBL" id="QYM77812.1"/>
    </source>
</evidence>
<keyword evidence="3" id="KW-1185">Reference proteome</keyword>
<dbReference type="Proteomes" id="UP000825051">
    <property type="component" value="Chromosome"/>
</dbReference>
<name>A0A8F9XF82_9BACT</name>
<accession>A0A8F9XF82</accession>
<dbReference type="KEGG" id="ole:K0B96_10815"/>
<evidence type="ECO:0000256" key="1">
    <source>
        <dbReference type="SAM" id="MobiDB-lite"/>
    </source>
</evidence>
<dbReference type="EMBL" id="CP080507">
    <property type="protein sequence ID" value="QYM77812.1"/>
    <property type="molecule type" value="Genomic_DNA"/>
</dbReference>
<reference evidence="2" key="1">
    <citation type="submission" date="2021-08" db="EMBL/GenBank/DDBJ databases">
        <title>Genome of a novel bacterium of the phylum Verrucomicrobia, Oleiharenicola sp. KSB-15.</title>
        <authorList>
            <person name="Chung J.-H."/>
            <person name="Ahn J.-H."/>
            <person name="Yoon Y."/>
            <person name="Kim D.-Y."/>
            <person name="An S.-H."/>
            <person name="Park I."/>
            <person name="Yeon J."/>
        </authorList>
    </citation>
    <scope>NUCLEOTIDE SEQUENCE</scope>
    <source>
        <strain evidence="2">KSB-15</strain>
    </source>
</reference>
<gene>
    <name evidence="2" type="ORF">K0B96_10815</name>
</gene>
<proteinExistence type="predicted"/>
<feature type="compositionally biased region" description="Basic and acidic residues" evidence="1">
    <location>
        <begin position="166"/>
        <end position="184"/>
    </location>
</feature>
<sequence>MKTTIITTPSEAIAALRSYFVRNSVTAFDESSTLRLSFRARVNGSVIAVTAVAEPPIPRLVLLTRILCPIGDAVDGPAEFCNFLNLRCTFASSFISDDPREFTFESVLHLGDGMCLAAQLTTFADGHMAAVSRLAPLLEAFAQQRIGRREAEAWLCPTETATEDSPVLKELERDQERASKPGRN</sequence>